<evidence type="ECO:0000259" key="1">
    <source>
        <dbReference type="Pfam" id="PF08299"/>
    </source>
</evidence>
<dbReference type="InterPro" id="IPR013159">
    <property type="entry name" value="DnaA_C"/>
</dbReference>
<dbReference type="GO" id="GO:0043565">
    <property type="term" value="F:sequence-specific DNA binding"/>
    <property type="evidence" value="ECO:0007669"/>
    <property type="project" value="InterPro"/>
</dbReference>
<organism evidence="2 3">
    <name type="scientific">Streptococcus pneumoniae</name>
    <dbReference type="NCBI Taxonomy" id="1313"/>
    <lineage>
        <taxon>Bacteria</taxon>
        <taxon>Bacillati</taxon>
        <taxon>Bacillota</taxon>
        <taxon>Bacilli</taxon>
        <taxon>Lactobacillales</taxon>
        <taxon>Streptococcaceae</taxon>
        <taxon>Streptococcus</taxon>
    </lineage>
</organism>
<gene>
    <name evidence="2" type="ORF">GM539_14135</name>
</gene>
<dbReference type="GO" id="GO:0006270">
    <property type="term" value="P:DNA replication initiation"/>
    <property type="evidence" value="ECO:0007669"/>
    <property type="project" value="InterPro"/>
</dbReference>
<evidence type="ECO:0000313" key="2">
    <source>
        <dbReference type="EMBL" id="MTV64471.1"/>
    </source>
</evidence>
<dbReference type="RefSeq" id="WP_330162935.1">
    <property type="nucleotide sequence ID" value="NZ_WNHJ01000812.1"/>
</dbReference>
<evidence type="ECO:0000313" key="3">
    <source>
        <dbReference type="Proteomes" id="UP000474228"/>
    </source>
</evidence>
<feature type="non-terminal residue" evidence="2">
    <location>
        <position position="1"/>
    </location>
</feature>
<feature type="domain" description="Chromosomal replication initiator DnaA C-terminal" evidence="1">
    <location>
        <begin position="3"/>
        <end position="44"/>
    </location>
</feature>
<proteinExistence type="predicted"/>
<reference evidence="2 3" key="1">
    <citation type="submission" date="2019-11" db="EMBL/GenBank/DDBJ databases">
        <title>Growth characteristics of pneumococcus vary with the chemical composition of the capsule and with environmental conditions.</title>
        <authorList>
            <person name="Tothpal A."/>
            <person name="Desobry K."/>
            <person name="Joshi S."/>
            <person name="Wyllie A.L."/>
            <person name="Weinberger D.M."/>
        </authorList>
    </citation>
    <scope>NUCLEOTIDE SEQUENCE [LARGE SCALE GENOMIC DNA]</scope>
    <source>
        <strain evidence="3">pnumococcus22F</strain>
    </source>
</reference>
<dbReference type="Gene3D" id="1.10.1750.10">
    <property type="match status" value="1"/>
</dbReference>
<dbReference type="GO" id="GO:0005524">
    <property type="term" value="F:ATP binding"/>
    <property type="evidence" value="ECO:0007669"/>
    <property type="project" value="InterPro"/>
</dbReference>
<dbReference type="Proteomes" id="UP000474228">
    <property type="component" value="Unassembled WGS sequence"/>
</dbReference>
<name>A0A6G2D6M7_STREE</name>
<dbReference type="InterPro" id="IPR010921">
    <property type="entry name" value="Trp_repressor/repl_initiator"/>
</dbReference>
<protein>
    <recommendedName>
        <fullName evidence="1">Chromosomal replication initiator DnaA C-terminal domain-containing protein</fullName>
    </recommendedName>
</protein>
<dbReference type="SUPFAM" id="SSF48295">
    <property type="entry name" value="TrpR-like"/>
    <property type="match status" value="1"/>
</dbReference>
<dbReference type="EMBL" id="WNHJ01000812">
    <property type="protein sequence ID" value="MTV64471.1"/>
    <property type="molecule type" value="Genomic_DNA"/>
</dbReference>
<dbReference type="Pfam" id="PF08299">
    <property type="entry name" value="Bac_DnaA_C"/>
    <property type="match status" value="1"/>
</dbReference>
<dbReference type="GO" id="GO:0006275">
    <property type="term" value="P:regulation of DNA replication"/>
    <property type="evidence" value="ECO:0007669"/>
    <property type="project" value="InterPro"/>
</dbReference>
<dbReference type="AlphaFoldDB" id="A0A6G2D6M7"/>
<sequence length="74" mass="8531">YSDYVLARHTAMFFINKSCFESLLATGKIFNRDHTSVIHAIRNVRNMIECGHTKYIELVQSISDTIKQNIKQAV</sequence>
<comment type="caution">
    <text evidence="2">The sequence shown here is derived from an EMBL/GenBank/DDBJ whole genome shotgun (WGS) entry which is preliminary data.</text>
</comment>
<accession>A0A6G2D6M7</accession>